<evidence type="ECO:0000256" key="2">
    <source>
        <dbReference type="ARBA" id="ARBA00022448"/>
    </source>
</evidence>
<sequence length="175" mass="21100">KEIKDIKEFVEFIGYYYPEMTYSAYTIEEIERALFHTYIKIIGRIISYSPLSMRTFLKNFLLKYEIMNIKRIILGTILGMNTSEKSILVNKLVETYLENTGFINDLLEISSLDEIQLFMRNTKYYESIREGILYFKRTNETFVLEAFLDRLYYENLQDELKYLRPKEKEMISLYV</sequence>
<dbReference type="PANTHER" id="PTHR38682">
    <property type="entry name" value="V-TYPE ATP SYNTHASE SUBUNIT C"/>
    <property type="match status" value="1"/>
</dbReference>
<gene>
    <name evidence="4" type="ORF">S03H2_24976</name>
</gene>
<evidence type="ECO:0000313" key="4">
    <source>
        <dbReference type="EMBL" id="GAH43338.1"/>
    </source>
</evidence>
<comment type="similarity">
    <text evidence="1">Belongs to the V-ATPase V0D/AC39 subunit family.</text>
</comment>
<organism evidence="4">
    <name type="scientific">marine sediment metagenome</name>
    <dbReference type="NCBI Taxonomy" id="412755"/>
    <lineage>
        <taxon>unclassified sequences</taxon>
        <taxon>metagenomes</taxon>
        <taxon>ecological metagenomes</taxon>
    </lineage>
</organism>
<evidence type="ECO:0000256" key="1">
    <source>
        <dbReference type="ARBA" id="ARBA00006709"/>
    </source>
</evidence>
<dbReference type="InterPro" id="IPR002843">
    <property type="entry name" value="ATPase_V0-cplx_csu/dsu"/>
</dbReference>
<dbReference type="InterPro" id="IPR035067">
    <property type="entry name" value="V-type_ATPase_csu/dsu"/>
</dbReference>
<dbReference type="EMBL" id="BARU01014017">
    <property type="protein sequence ID" value="GAH43338.1"/>
    <property type="molecule type" value="Genomic_DNA"/>
</dbReference>
<accession>X1HDE4</accession>
<dbReference type="InterPro" id="IPR044911">
    <property type="entry name" value="V-type_ATPase_csu/dsu_dom_3"/>
</dbReference>
<dbReference type="SUPFAM" id="SSF103486">
    <property type="entry name" value="V-type ATP synthase subunit C"/>
    <property type="match status" value="1"/>
</dbReference>
<keyword evidence="3" id="KW-0406">Ion transport</keyword>
<dbReference type="Pfam" id="PF01992">
    <property type="entry name" value="vATP-synt_AC39"/>
    <property type="match status" value="1"/>
</dbReference>
<dbReference type="AlphaFoldDB" id="X1HDE4"/>
<comment type="caution">
    <text evidence="4">The sequence shown here is derived from an EMBL/GenBank/DDBJ whole genome shotgun (WGS) entry which is preliminary data.</text>
</comment>
<dbReference type="InterPro" id="IPR036079">
    <property type="entry name" value="ATPase_csu/dsu_sf"/>
</dbReference>
<feature type="non-terminal residue" evidence="4">
    <location>
        <position position="1"/>
    </location>
</feature>
<keyword evidence="2" id="KW-0813">Transport</keyword>
<dbReference type="GO" id="GO:0046961">
    <property type="term" value="F:proton-transporting ATPase activity, rotational mechanism"/>
    <property type="evidence" value="ECO:0007669"/>
    <property type="project" value="InterPro"/>
</dbReference>
<protein>
    <submittedName>
        <fullName evidence="4">Uncharacterized protein</fullName>
    </submittedName>
</protein>
<dbReference type="Gene3D" id="1.10.132.50">
    <property type="entry name" value="ATP synthase (C/AC39) subunit, domain 3"/>
    <property type="match status" value="1"/>
</dbReference>
<name>X1HDE4_9ZZZZ</name>
<dbReference type="InterPro" id="IPR050873">
    <property type="entry name" value="V-ATPase_V0D/AC39_subunit"/>
</dbReference>
<feature type="non-terminal residue" evidence="4">
    <location>
        <position position="175"/>
    </location>
</feature>
<dbReference type="PANTHER" id="PTHR38682:SF1">
    <property type="entry name" value="V-TYPE ATP SYNTHASE SUBUNIT C"/>
    <property type="match status" value="1"/>
</dbReference>
<reference evidence="4" key="1">
    <citation type="journal article" date="2014" name="Front. Microbiol.">
        <title>High frequency of phylogenetically diverse reductive dehalogenase-homologous genes in deep subseafloor sedimentary metagenomes.</title>
        <authorList>
            <person name="Kawai M."/>
            <person name="Futagami T."/>
            <person name="Toyoda A."/>
            <person name="Takaki Y."/>
            <person name="Nishi S."/>
            <person name="Hori S."/>
            <person name="Arai W."/>
            <person name="Tsubouchi T."/>
            <person name="Morono Y."/>
            <person name="Uchiyama I."/>
            <person name="Ito T."/>
            <person name="Fujiyama A."/>
            <person name="Inagaki F."/>
            <person name="Takami H."/>
        </authorList>
    </citation>
    <scope>NUCLEOTIDE SEQUENCE</scope>
    <source>
        <strain evidence="4">Expedition CK06-06</strain>
    </source>
</reference>
<proteinExistence type="inferred from homology"/>
<evidence type="ECO:0000256" key="3">
    <source>
        <dbReference type="ARBA" id="ARBA00023065"/>
    </source>
</evidence>
<dbReference type="Gene3D" id="1.20.1690.10">
    <property type="entry name" value="V-type ATP synthase subunit C domain"/>
    <property type="match status" value="1"/>
</dbReference>